<evidence type="ECO:0000256" key="6">
    <source>
        <dbReference type="ARBA" id="ARBA00023128"/>
    </source>
</evidence>
<keyword evidence="3" id="KW-0812">Transmembrane</keyword>
<evidence type="ECO:0000256" key="3">
    <source>
        <dbReference type="ARBA" id="ARBA00022692"/>
    </source>
</evidence>
<name>A0A1Q2YFT4_9ASCO</name>
<dbReference type="OrthoDB" id="434783at2759"/>
<dbReference type="InterPro" id="IPR023395">
    <property type="entry name" value="MCP_dom_sf"/>
</dbReference>
<dbReference type="InterPro" id="IPR051028">
    <property type="entry name" value="Mito_Solute_Carrier"/>
</dbReference>
<reference evidence="8 9" key="1">
    <citation type="submission" date="2016-08" db="EMBL/GenBank/DDBJ databases">
        <title>Whole genome shotgun sequence of Pichia membranifaciens KS47-1.</title>
        <authorList>
            <person name="Konishi M."/>
            <person name="Ishida M."/>
            <person name="Arakawa T."/>
            <person name="Kato Y."/>
            <person name="Horiuchi J."/>
        </authorList>
    </citation>
    <scope>NUCLEOTIDE SEQUENCE [LARGE SCALE GENOMIC DNA]</scope>
    <source>
        <strain evidence="8 9">KS47-1</strain>
    </source>
</reference>
<dbReference type="GO" id="GO:0005313">
    <property type="term" value="F:L-glutamate transmembrane transporter activity"/>
    <property type="evidence" value="ECO:0007669"/>
    <property type="project" value="TreeGrafter"/>
</dbReference>
<evidence type="ECO:0000256" key="4">
    <source>
        <dbReference type="ARBA" id="ARBA00022792"/>
    </source>
</evidence>
<comment type="similarity">
    <text evidence="2">Belongs to the mitochondrial carrier (TC 2.A.29) family.</text>
</comment>
<evidence type="ECO:0000256" key="2">
    <source>
        <dbReference type="ARBA" id="ARBA00006375"/>
    </source>
</evidence>
<keyword evidence="6" id="KW-0496">Mitochondrion</keyword>
<evidence type="ECO:0000313" key="8">
    <source>
        <dbReference type="EMBL" id="GAV28335.1"/>
    </source>
</evidence>
<dbReference type="GO" id="GO:0015183">
    <property type="term" value="F:L-aspartate transmembrane transporter activity"/>
    <property type="evidence" value="ECO:0007669"/>
    <property type="project" value="TreeGrafter"/>
</dbReference>
<keyword evidence="7" id="KW-0472">Membrane</keyword>
<dbReference type="Gene3D" id="1.50.40.10">
    <property type="entry name" value="Mitochondrial carrier domain"/>
    <property type="match status" value="1"/>
</dbReference>
<dbReference type="EMBL" id="BDGI01000066">
    <property type="protein sequence ID" value="GAV28335.1"/>
    <property type="molecule type" value="Genomic_DNA"/>
</dbReference>
<dbReference type="GO" id="GO:0005743">
    <property type="term" value="C:mitochondrial inner membrane"/>
    <property type="evidence" value="ECO:0007669"/>
    <property type="project" value="UniProtKB-SubCell"/>
</dbReference>
<protein>
    <submittedName>
        <fullName evidence="8">Uncharacterized protein</fullName>
    </submittedName>
</protein>
<proteinExistence type="inferred from homology"/>
<dbReference type="Proteomes" id="UP000186136">
    <property type="component" value="Unassembled WGS sequence"/>
</dbReference>
<evidence type="ECO:0000256" key="7">
    <source>
        <dbReference type="ARBA" id="ARBA00023136"/>
    </source>
</evidence>
<gene>
    <name evidence="8" type="ORF">PMKS-001806</name>
</gene>
<comment type="caution">
    <text evidence="8">The sequence shown here is derived from an EMBL/GenBank/DDBJ whole genome shotgun (WGS) entry which is preliminary data.</text>
</comment>
<keyword evidence="4" id="KW-0999">Mitochondrion inner membrane</keyword>
<keyword evidence="9" id="KW-1185">Reference proteome</keyword>
<dbReference type="PANTHER" id="PTHR45678:SF1">
    <property type="entry name" value="MITOCHONDRIAL 2-OXODICARBOXYLATE CARRIER 1-RELATED"/>
    <property type="match status" value="1"/>
</dbReference>
<dbReference type="SUPFAM" id="SSF103506">
    <property type="entry name" value="Mitochondrial carrier"/>
    <property type="match status" value="1"/>
</dbReference>
<dbReference type="Pfam" id="PF00153">
    <property type="entry name" value="Mito_carr"/>
    <property type="match status" value="1"/>
</dbReference>
<evidence type="ECO:0000313" key="9">
    <source>
        <dbReference type="Proteomes" id="UP000186136"/>
    </source>
</evidence>
<dbReference type="InterPro" id="IPR018108">
    <property type="entry name" value="MCP_transmembrane"/>
</dbReference>
<evidence type="ECO:0000256" key="5">
    <source>
        <dbReference type="ARBA" id="ARBA00022989"/>
    </source>
</evidence>
<evidence type="ECO:0000256" key="1">
    <source>
        <dbReference type="ARBA" id="ARBA00004448"/>
    </source>
</evidence>
<comment type="subcellular location">
    <subcellularLocation>
        <location evidence="1">Mitochondrion inner membrane</location>
        <topology evidence="1">Multi-pass membrane protein</topology>
    </subcellularLocation>
</comment>
<dbReference type="GO" id="GO:0043490">
    <property type="term" value="P:malate-aspartate shuttle"/>
    <property type="evidence" value="ECO:0007669"/>
    <property type="project" value="TreeGrafter"/>
</dbReference>
<organism evidence="8 9">
    <name type="scientific">Pichia membranifaciens</name>
    <dbReference type="NCBI Taxonomy" id="4926"/>
    <lineage>
        <taxon>Eukaryota</taxon>
        <taxon>Fungi</taxon>
        <taxon>Dikarya</taxon>
        <taxon>Ascomycota</taxon>
        <taxon>Saccharomycotina</taxon>
        <taxon>Pichiomycetes</taxon>
        <taxon>Pichiales</taxon>
        <taxon>Pichiaceae</taxon>
        <taxon>Pichia</taxon>
    </lineage>
</organism>
<keyword evidence="5" id="KW-1133">Transmembrane helix</keyword>
<dbReference type="AlphaFoldDB" id="A0A1Q2YFT4"/>
<sequence length="134" mass="15511">MEAPKRATKFAANDSWGAFWKKTFGVDKLNQSLAILNGACAGATESFIVVPFELIKIRLQDKTKASVYNGPVDTHHLERGLLWCHLPDQGPPARGPGQQAEDVQRPRQWYAWRYRRYRHEHPLRRRQVPDPEHK</sequence>
<dbReference type="PANTHER" id="PTHR45678">
    <property type="entry name" value="MITOCHONDRIAL 2-OXODICARBOXYLATE CARRIER 1-RELATED"/>
    <property type="match status" value="1"/>
</dbReference>
<accession>A0A1Q2YFT4</accession>